<keyword evidence="1" id="KW-0233">DNA recombination</keyword>
<gene>
    <name evidence="2" type="ORF">CN307_17630</name>
</gene>
<dbReference type="GO" id="GO:0006310">
    <property type="term" value="P:DNA recombination"/>
    <property type="evidence" value="ECO:0007669"/>
    <property type="project" value="UniProtKB-KW"/>
</dbReference>
<dbReference type="GO" id="GO:0015074">
    <property type="term" value="P:DNA integration"/>
    <property type="evidence" value="ECO:0007669"/>
    <property type="project" value="InterPro"/>
</dbReference>
<protein>
    <recommendedName>
        <fullName evidence="4">Integrase</fullName>
    </recommendedName>
</protein>
<dbReference type="RefSeq" id="WP_098343046.1">
    <property type="nucleotide sequence ID" value="NZ_NTRR01000025.1"/>
</dbReference>
<accession>A0A2A9A107</accession>
<name>A0A2A9A107_BACCE</name>
<dbReference type="InterPro" id="IPR013762">
    <property type="entry name" value="Integrase-like_cat_sf"/>
</dbReference>
<reference evidence="2 3" key="1">
    <citation type="submission" date="2017-09" db="EMBL/GenBank/DDBJ databases">
        <title>Large-scale bioinformatics analysis of Bacillus genomes uncovers conserved roles of natural products in bacterial physiology.</title>
        <authorList>
            <consortium name="Agbiome Team Llc"/>
            <person name="Bleich R.M."/>
            <person name="Grubbs K.J."/>
            <person name="Santa Maria K.C."/>
            <person name="Allen S.E."/>
            <person name="Farag S."/>
            <person name="Shank E.A."/>
            <person name="Bowers A."/>
        </authorList>
    </citation>
    <scope>NUCLEOTIDE SEQUENCE [LARGE SCALE GENOMIC DNA]</scope>
    <source>
        <strain evidence="2 3">AFS022681</strain>
    </source>
</reference>
<dbReference type="GO" id="GO:0003677">
    <property type="term" value="F:DNA binding"/>
    <property type="evidence" value="ECO:0007669"/>
    <property type="project" value="InterPro"/>
</dbReference>
<evidence type="ECO:0000313" key="2">
    <source>
        <dbReference type="EMBL" id="PFE14049.1"/>
    </source>
</evidence>
<comment type="caution">
    <text evidence="2">The sequence shown here is derived from an EMBL/GenBank/DDBJ whole genome shotgun (WGS) entry which is preliminary data.</text>
</comment>
<evidence type="ECO:0000256" key="1">
    <source>
        <dbReference type="ARBA" id="ARBA00023172"/>
    </source>
</evidence>
<dbReference type="EMBL" id="NTRR01000025">
    <property type="protein sequence ID" value="PFE14049.1"/>
    <property type="molecule type" value="Genomic_DNA"/>
</dbReference>
<sequence>MVRKRNLGSLTLNFSGINPEDIRSARFDVIKNVEEAKRLLEAYVDNRVNKVRVNFKDNEWIFKEKFTRSDAVFNYKKIEDSLRFSGSENKEELLIAAKCWIAKKLNENSITVTQAKLTTLVAAFLSTKGLRDTSELLEMIQESNLIRRSPKNQYTVQKVSNSVMYKFITELVDFLEFYNRDKFVYFINNLSEYKAKIKLEKSYRELPSFKDILTIKQCLDSWYKEAEQNKSEELLKYFPLVLWWNLTTIIPMRIIEFCHIKRNCFSLKDGNHFITFPRMKYDRVGIHRTDIEYDTLPIPKELYDLFQGYLLLSEQYGLSNYLISNNVYRHYFRYDKKTYDENSLFNYNNFNNTIASFFKEIIHEKYNINIVSINKHYRTNYSTRSKESFISDSAVGSINTMINLGDLRHIAIINMMMQGYDKVEIQRLAGHITEDIQYSYFNHMENWMDIEIQKMEKEFNHYKPTNTKFNENEISFLHPNTQDFFENQSKKNYMNKNISAKEQGDYLKLDLGSCMDKTMPCPSFNWKHRGCYFCENWYISNQEIEEKRNLIASDLNLLYEETRGKIKFIQSLFKIKSEDPGNINNNTKQNLSSTSKEIQLDVKRIAKLKSMLGVLDDE</sequence>
<dbReference type="InterPro" id="IPR011010">
    <property type="entry name" value="DNA_brk_join_enz"/>
</dbReference>
<dbReference type="AlphaFoldDB" id="A0A2A9A107"/>
<dbReference type="Proteomes" id="UP000220032">
    <property type="component" value="Unassembled WGS sequence"/>
</dbReference>
<dbReference type="SUPFAM" id="SSF56349">
    <property type="entry name" value="DNA breaking-rejoining enzymes"/>
    <property type="match status" value="1"/>
</dbReference>
<evidence type="ECO:0008006" key="4">
    <source>
        <dbReference type="Google" id="ProtNLM"/>
    </source>
</evidence>
<dbReference type="Gene3D" id="1.10.443.10">
    <property type="entry name" value="Intergrase catalytic core"/>
    <property type="match status" value="1"/>
</dbReference>
<evidence type="ECO:0000313" key="3">
    <source>
        <dbReference type="Proteomes" id="UP000220032"/>
    </source>
</evidence>
<proteinExistence type="predicted"/>
<organism evidence="2 3">
    <name type="scientific">Bacillus cereus</name>
    <dbReference type="NCBI Taxonomy" id="1396"/>
    <lineage>
        <taxon>Bacteria</taxon>
        <taxon>Bacillati</taxon>
        <taxon>Bacillota</taxon>
        <taxon>Bacilli</taxon>
        <taxon>Bacillales</taxon>
        <taxon>Bacillaceae</taxon>
        <taxon>Bacillus</taxon>
        <taxon>Bacillus cereus group</taxon>
    </lineage>
</organism>